<proteinExistence type="predicted"/>
<gene>
    <name evidence="2" type="ORF">CAMP_LOCUS15890</name>
</gene>
<dbReference type="Proteomes" id="UP001152747">
    <property type="component" value="Unassembled WGS sequence"/>
</dbReference>
<dbReference type="OrthoDB" id="5844311at2759"/>
<keyword evidence="3" id="KW-1185">Reference proteome</keyword>
<sequence length="69" mass="8031">MMRFLVILFACILAWVLAAPSVIDREEDAFRLLNNYLQKYGPDENYIYLMDHGSAKRGLGPRPLRFGRK</sequence>
<comment type="caution">
    <text evidence="2">The sequence shown here is derived from an EMBL/GenBank/DDBJ whole genome shotgun (WGS) entry which is preliminary data.</text>
</comment>
<name>A0A9P1J1E9_9PELO</name>
<dbReference type="AlphaFoldDB" id="A0A9P1J1E9"/>
<accession>A0A9P1J1E9</accession>
<feature type="chain" id="PRO_5040153624" evidence="1">
    <location>
        <begin position="19"/>
        <end position="69"/>
    </location>
</feature>
<evidence type="ECO:0000256" key="1">
    <source>
        <dbReference type="SAM" id="SignalP"/>
    </source>
</evidence>
<reference evidence="2" key="1">
    <citation type="submission" date="2022-11" db="EMBL/GenBank/DDBJ databases">
        <authorList>
            <person name="Kikuchi T."/>
        </authorList>
    </citation>
    <scope>NUCLEOTIDE SEQUENCE</scope>
    <source>
        <strain evidence="2">PS1010</strain>
    </source>
</reference>
<protein>
    <submittedName>
        <fullName evidence="2">Uncharacterized protein</fullName>
    </submittedName>
</protein>
<organism evidence="2 3">
    <name type="scientific">Caenorhabditis angaria</name>
    <dbReference type="NCBI Taxonomy" id="860376"/>
    <lineage>
        <taxon>Eukaryota</taxon>
        <taxon>Metazoa</taxon>
        <taxon>Ecdysozoa</taxon>
        <taxon>Nematoda</taxon>
        <taxon>Chromadorea</taxon>
        <taxon>Rhabditida</taxon>
        <taxon>Rhabditina</taxon>
        <taxon>Rhabditomorpha</taxon>
        <taxon>Rhabditoidea</taxon>
        <taxon>Rhabditidae</taxon>
        <taxon>Peloderinae</taxon>
        <taxon>Caenorhabditis</taxon>
    </lineage>
</organism>
<evidence type="ECO:0000313" key="2">
    <source>
        <dbReference type="EMBL" id="CAI5453253.1"/>
    </source>
</evidence>
<keyword evidence="1" id="KW-0732">Signal</keyword>
<feature type="signal peptide" evidence="1">
    <location>
        <begin position="1"/>
        <end position="18"/>
    </location>
</feature>
<dbReference type="EMBL" id="CANHGI010000005">
    <property type="protein sequence ID" value="CAI5453253.1"/>
    <property type="molecule type" value="Genomic_DNA"/>
</dbReference>
<evidence type="ECO:0000313" key="3">
    <source>
        <dbReference type="Proteomes" id="UP001152747"/>
    </source>
</evidence>